<evidence type="ECO:0000256" key="6">
    <source>
        <dbReference type="SAM" id="MobiDB-lite"/>
    </source>
</evidence>
<accession>B7GBY8</accession>
<dbReference type="KEGG" id="pti:PHATRDRAFT_49805"/>
<keyword evidence="2" id="KW-1003">Cell membrane</keyword>
<dbReference type="GO" id="GO:0005886">
    <property type="term" value="C:plasma membrane"/>
    <property type="evidence" value="ECO:0007669"/>
    <property type="project" value="UniProtKB-SubCell"/>
</dbReference>
<keyword evidence="4 7" id="KW-1133">Transmembrane helix</keyword>
<evidence type="ECO:0000256" key="1">
    <source>
        <dbReference type="ARBA" id="ARBA00004651"/>
    </source>
</evidence>
<comment type="subcellular location">
    <subcellularLocation>
        <location evidence="1">Cell membrane</location>
        <topology evidence="1">Multi-pass membrane protein</topology>
    </subcellularLocation>
</comment>
<dbReference type="RefSeq" id="XP_002184607.1">
    <property type="nucleotide sequence ID" value="XM_002184571.1"/>
</dbReference>
<name>B7GBY8_PHATC</name>
<evidence type="ECO:0000256" key="5">
    <source>
        <dbReference type="ARBA" id="ARBA00023136"/>
    </source>
</evidence>
<feature type="region of interest" description="Disordered" evidence="6">
    <location>
        <begin position="331"/>
        <end position="389"/>
    </location>
</feature>
<evidence type="ECO:0000256" key="2">
    <source>
        <dbReference type="ARBA" id="ARBA00022475"/>
    </source>
</evidence>
<evidence type="ECO:0000256" key="4">
    <source>
        <dbReference type="ARBA" id="ARBA00022989"/>
    </source>
</evidence>
<evidence type="ECO:0000313" key="9">
    <source>
        <dbReference type="EMBL" id="EEC44006.1"/>
    </source>
</evidence>
<organism evidence="9 10">
    <name type="scientific">Phaeodactylum tricornutum (strain CCAP 1055/1)</name>
    <dbReference type="NCBI Taxonomy" id="556484"/>
    <lineage>
        <taxon>Eukaryota</taxon>
        <taxon>Sar</taxon>
        <taxon>Stramenopiles</taxon>
        <taxon>Ochrophyta</taxon>
        <taxon>Bacillariophyta</taxon>
        <taxon>Bacillariophyceae</taxon>
        <taxon>Bacillariophycidae</taxon>
        <taxon>Naviculales</taxon>
        <taxon>Phaeodactylaceae</taxon>
        <taxon>Phaeodactylum</taxon>
    </lineage>
</organism>
<dbReference type="EMBL" id="CM000626">
    <property type="protein sequence ID" value="EEC44006.1"/>
    <property type="molecule type" value="Genomic_DNA"/>
</dbReference>
<keyword evidence="10" id="KW-1185">Reference proteome</keyword>
<sequence length="389" mass="42589">MTNPMAELCGRAIGAVAAPVVECLDVDGVVRKVDVNSLLQRIDMNELLDKVDIDRLLDRVDLNRHVAKVDINSVLERVDVNDIVGRSDMGAIIAQSTTGVFSQVLDKLRTQLVVADLIFFRMRRFQWSHANGGRLPPSPGPTAINGPRAARCPKVRIDQAIAVQGHFTGFISKAVAIFLDTLFVTLSFAGIIIVLQLCWILFVRDTDADTVRKKVSRDTLWVFVMYCVYWVLCFFLTVLVTGQTLGMAIVGIKVVCSRTGEDVSLRQAMVRTAILPLTTTVLPILGIMGITRRDGRLLHDVVAGTGIVYAWDARMAKVRAVAMKRVHQTRAEHYQRGSSTDEAQEAEAAATGTNPGAALLEEVSYDDASMSEPSTSASFSYATFRGESS</sequence>
<evidence type="ECO:0000313" key="10">
    <source>
        <dbReference type="Proteomes" id="UP000000759"/>
    </source>
</evidence>
<dbReference type="InParanoid" id="B7GBY8"/>
<dbReference type="Pfam" id="PF06271">
    <property type="entry name" value="RDD"/>
    <property type="match status" value="1"/>
</dbReference>
<evidence type="ECO:0000256" key="3">
    <source>
        <dbReference type="ARBA" id="ARBA00022692"/>
    </source>
</evidence>
<reference evidence="10" key="2">
    <citation type="submission" date="2008-08" db="EMBL/GenBank/DDBJ databases">
        <authorList>
            <consortium name="Diatom Consortium"/>
            <person name="Grigoriev I."/>
            <person name="Grimwood J."/>
            <person name="Kuo A."/>
            <person name="Otillar R.P."/>
            <person name="Salamov A."/>
            <person name="Detter J.C."/>
            <person name="Lindquist E."/>
            <person name="Shapiro H."/>
            <person name="Lucas S."/>
            <person name="Glavina del Rio T."/>
            <person name="Pitluck S."/>
            <person name="Rokhsar D."/>
            <person name="Bowler C."/>
        </authorList>
    </citation>
    <scope>GENOME REANNOTATION</scope>
    <source>
        <strain evidence="10">CCAP 1055/1</strain>
    </source>
</reference>
<dbReference type="GeneID" id="7198466"/>
<reference evidence="9 10" key="1">
    <citation type="journal article" date="2008" name="Nature">
        <title>The Phaeodactylum genome reveals the evolutionary history of diatom genomes.</title>
        <authorList>
            <person name="Bowler C."/>
            <person name="Allen A.E."/>
            <person name="Badger J.H."/>
            <person name="Grimwood J."/>
            <person name="Jabbari K."/>
            <person name="Kuo A."/>
            <person name="Maheswari U."/>
            <person name="Martens C."/>
            <person name="Maumus F."/>
            <person name="Otillar R.P."/>
            <person name="Rayko E."/>
            <person name="Salamov A."/>
            <person name="Vandepoele K."/>
            <person name="Beszteri B."/>
            <person name="Gruber A."/>
            <person name="Heijde M."/>
            <person name="Katinka M."/>
            <person name="Mock T."/>
            <person name="Valentin K."/>
            <person name="Verret F."/>
            <person name="Berges J.A."/>
            <person name="Brownlee C."/>
            <person name="Cadoret J.P."/>
            <person name="Chiovitti A."/>
            <person name="Choi C.J."/>
            <person name="Coesel S."/>
            <person name="De Martino A."/>
            <person name="Detter J.C."/>
            <person name="Durkin C."/>
            <person name="Falciatore A."/>
            <person name="Fournet J."/>
            <person name="Haruta M."/>
            <person name="Huysman M.J."/>
            <person name="Jenkins B.D."/>
            <person name="Jiroutova K."/>
            <person name="Jorgensen R.E."/>
            <person name="Joubert Y."/>
            <person name="Kaplan A."/>
            <person name="Kroger N."/>
            <person name="Kroth P.G."/>
            <person name="La Roche J."/>
            <person name="Lindquist E."/>
            <person name="Lommer M."/>
            <person name="Martin-Jezequel V."/>
            <person name="Lopez P.J."/>
            <person name="Lucas S."/>
            <person name="Mangogna M."/>
            <person name="McGinnis K."/>
            <person name="Medlin L.K."/>
            <person name="Montsant A."/>
            <person name="Oudot-Le Secq M.P."/>
            <person name="Napoli C."/>
            <person name="Obornik M."/>
            <person name="Parker M.S."/>
            <person name="Petit J.L."/>
            <person name="Porcel B.M."/>
            <person name="Poulsen N."/>
            <person name="Robison M."/>
            <person name="Rychlewski L."/>
            <person name="Rynearson T.A."/>
            <person name="Schmutz J."/>
            <person name="Shapiro H."/>
            <person name="Siaut M."/>
            <person name="Stanley M."/>
            <person name="Sussman M.R."/>
            <person name="Taylor A.R."/>
            <person name="Vardi A."/>
            <person name="von Dassow P."/>
            <person name="Vyverman W."/>
            <person name="Willis A."/>
            <person name="Wyrwicz L.S."/>
            <person name="Rokhsar D.S."/>
            <person name="Weissenbach J."/>
            <person name="Armbrust E.V."/>
            <person name="Green B.R."/>
            <person name="Van de Peer Y."/>
            <person name="Grigoriev I.V."/>
        </authorList>
    </citation>
    <scope>NUCLEOTIDE SEQUENCE [LARGE SCALE GENOMIC DNA]</scope>
    <source>
        <strain evidence="9 10">CCAP 1055/1</strain>
    </source>
</reference>
<dbReference type="Proteomes" id="UP000000759">
    <property type="component" value="Chromosome 24"/>
</dbReference>
<feature type="domain" description="RDD" evidence="8">
    <location>
        <begin position="175"/>
        <end position="304"/>
    </location>
</feature>
<protein>
    <recommendedName>
        <fullName evidence="8">RDD domain-containing protein</fullName>
    </recommendedName>
</protein>
<dbReference type="PaxDb" id="2850-Phatr49805"/>
<evidence type="ECO:0000259" key="8">
    <source>
        <dbReference type="Pfam" id="PF06271"/>
    </source>
</evidence>
<feature type="transmembrane region" description="Helical" evidence="7">
    <location>
        <begin position="223"/>
        <end position="252"/>
    </location>
</feature>
<dbReference type="PANTHER" id="PTHR36115">
    <property type="entry name" value="PROLINE-RICH ANTIGEN HOMOLOG-RELATED"/>
    <property type="match status" value="1"/>
</dbReference>
<dbReference type="HOGENOM" id="CLU_710729_0_0_1"/>
<dbReference type="AlphaFoldDB" id="B7GBY8"/>
<proteinExistence type="predicted"/>
<keyword evidence="3 7" id="KW-0812">Transmembrane</keyword>
<feature type="transmembrane region" description="Helical" evidence="7">
    <location>
        <begin position="272"/>
        <end position="290"/>
    </location>
</feature>
<evidence type="ECO:0000256" key="7">
    <source>
        <dbReference type="SAM" id="Phobius"/>
    </source>
</evidence>
<dbReference type="InterPro" id="IPR051791">
    <property type="entry name" value="Pra-immunoreactive"/>
</dbReference>
<dbReference type="InterPro" id="IPR010432">
    <property type="entry name" value="RDD"/>
</dbReference>
<dbReference type="OrthoDB" id="48341at2759"/>
<feature type="transmembrane region" description="Helical" evidence="7">
    <location>
        <begin position="182"/>
        <end position="202"/>
    </location>
</feature>
<gene>
    <name evidence="9" type="ORF">PHATRDRAFT_49805</name>
</gene>
<keyword evidence="5 7" id="KW-0472">Membrane</keyword>
<feature type="compositionally biased region" description="Polar residues" evidence="6">
    <location>
        <begin position="371"/>
        <end position="389"/>
    </location>
</feature>